<evidence type="ECO:0000313" key="1">
    <source>
        <dbReference type="EMBL" id="MDW8515458.1"/>
    </source>
</evidence>
<keyword evidence="2" id="KW-1185">Reference proteome</keyword>
<gene>
    <name evidence="1" type="ORF">RIB56_04865</name>
</gene>
<dbReference type="RefSeq" id="WP_318757296.1">
    <property type="nucleotide sequence ID" value="NZ_JAWUZT010000009.1"/>
</dbReference>
<name>A0ABU4J384_9BACI</name>
<proteinExistence type="predicted"/>
<comment type="caution">
    <text evidence="1">The sequence shown here is derived from an EMBL/GenBank/DDBJ whole genome shotgun (WGS) entry which is preliminary data.</text>
</comment>
<dbReference type="Proteomes" id="UP001284771">
    <property type="component" value="Unassembled WGS sequence"/>
</dbReference>
<sequence length="94" mass="11437">MQQAMFTSNKIFSQALFAVNGVSTRLLYTNLRMQKAGRFLEQENKFKNKKEAEVYRDLIKERYQTVKDYYQNEYERKDQVRKQTKEAIDKRIKE</sequence>
<evidence type="ECO:0000313" key="2">
    <source>
        <dbReference type="Proteomes" id="UP001284771"/>
    </source>
</evidence>
<accession>A0ABU4J384</accession>
<reference evidence="2" key="1">
    <citation type="submission" date="2023-07" db="EMBL/GenBank/DDBJ databases">
        <title>Draft genomic sequences of Priestia flexa CCM isolated from the soil of an abandoned mine contaminated by free cyanide in the high Andean zone of Tacna, Peru.</title>
        <authorList>
            <person name="Caceda Quiroz C.J."/>
            <person name="Maraza Chooque G.J."/>
            <person name="Fora Quispe G.L."/>
            <person name="Carpio Mamani M."/>
        </authorList>
    </citation>
    <scope>NUCLEOTIDE SEQUENCE [LARGE SCALE GENOMIC DNA]</scope>
    <source>
        <strain evidence="2">CCM</strain>
    </source>
</reference>
<protein>
    <submittedName>
        <fullName evidence="1">Uncharacterized protein</fullName>
    </submittedName>
</protein>
<dbReference type="EMBL" id="JAWUZT010000009">
    <property type="protein sequence ID" value="MDW8515458.1"/>
    <property type="molecule type" value="Genomic_DNA"/>
</dbReference>
<organism evidence="1 2">
    <name type="scientific">Priestia flexa</name>
    <dbReference type="NCBI Taxonomy" id="86664"/>
    <lineage>
        <taxon>Bacteria</taxon>
        <taxon>Bacillati</taxon>
        <taxon>Bacillota</taxon>
        <taxon>Bacilli</taxon>
        <taxon>Bacillales</taxon>
        <taxon>Bacillaceae</taxon>
        <taxon>Priestia</taxon>
    </lineage>
</organism>